<dbReference type="RefSeq" id="XP_005832430.1">
    <property type="nucleotide sequence ID" value="XM_005832373.1"/>
</dbReference>
<name>L1JBI4_GUITC</name>
<dbReference type="AlphaFoldDB" id="L1JBI4"/>
<dbReference type="KEGG" id="gtt:GUITHDRAFT_139014"/>
<organism evidence="3">
    <name type="scientific">Guillardia theta (strain CCMP2712)</name>
    <name type="common">Cryptophyte</name>
    <dbReference type="NCBI Taxonomy" id="905079"/>
    <lineage>
        <taxon>Eukaryota</taxon>
        <taxon>Cryptophyceae</taxon>
        <taxon>Pyrenomonadales</taxon>
        <taxon>Geminigeraceae</taxon>
        <taxon>Guillardia</taxon>
    </lineage>
</organism>
<feature type="coiled-coil region" evidence="1">
    <location>
        <begin position="156"/>
        <end position="213"/>
    </location>
</feature>
<dbReference type="EMBL" id="JH992999">
    <property type="protein sequence ID" value="EKX45450.1"/>
    <property type="molecule type" value="Genomic_DNA"/>
</dbReference>
<evidence type="ECO:0000313" key="5">
    <source>
        <dbReference type="Proteomes" id="UP000011087"/>
    </source>
</evidence>
<evidence type="ECO:0000313" key="4">
    <source>
        <dbReference type="EnsemblProtists" id="EKX45450"/>
    </source>
</evidence>
<proteinExistence type="predicted"/>
<evidence type="ECO:0000256" key="2">
    <source>
        <dbReference type="SAM" id="MobiDB-lite"/>
    </source>
</evidence>
<dbReference type="PaxDb" id="55529-EKX45450"/>
<protein>
    <submittedName>
        <fullName evidence="3 4">Uncharacterized protein</fullName>
    </submittedName>
</protein>
<dbReference type="HOGENOM" id="CLU_988488_0_0_1"/>
<accession>L1JBI4</accession>
<evidence type="ECO:0000256" key="1">
    <source>
        <dbReference type="SAM" id="Coils"/>
    </source>
</evidence>
<keyword evidence="1" id="KW-0175">Coiled coil</keyword>
<sequence length="282" mass="32279">MEAWFDRLSVDEMAMAMEEEGLLEEESVQTIRQAVRRQLIAPQDERTRRALLLHYANKKSEREMARGGTAAAAAAAAARLDARMDQGLAGMKEKDAWLGIGRRQSDGVAESKMRLYFMKDGFESAQRTRSRGQESKRRGSETVRRREEAFKWNQTLQVLEAEAEGCNLSAKDLNSKILKLTRDKEATQHEGLRRRLDEKIATLKKKLDNENYRKVLLTRKLMQHKLAGKRLSLCEGGELYDEYTDLSPLEAQVEELGKRQSLFEAAARDSKWDAGEEEENVR</sequence>
<reference evidence="4" key="3">
    <citation type="submission" date="2015-06" db="UniProtKB">
        <authorList>
            <consortium name="EnsemblProtists"/>
        </authorList>
    </citation>
    <scope>IDENTIFICATION</scope>
</reference>
<dbReference type="EnsemblProtists" id="EKX45450">
    <property type="protein sequence ID" value="EKX45450"/>
    <property type="gene ID" value="GUITHDRAFT_139014"/>
</dbReference>
<gene>
    <name evidence="3" type="ORF">GUITHDRAFT_139014</name>
</gene>
<feature type="compositionally biased region" description="Basic and acidic residues" evidence="2">
    <location>
        <begin position="131"/>
        <end position="145"/>
    </location>
</feature>
<reference evidence="5" key="2">
    <citation type="submission" date="2012-11" db="EMBL/GenBank/DDBJ databases">
        <authorList>
            <person name="Kuo A."/>
            <person name="Curtis B.A."/>
            <person name="Tanifuji G."/>
            <person name="Burki F."/>
            <person name="Gruber A."/>
            <person name="Irimia M."/>
            <person name="Maruyama S."/>
            <person name="Arias M.C."/>
            <person name="Ball S.G."/>
            <person name="Gile G.H."/>
            <person name="Hirakawa Y."/>
            <person name="Hopkins J.F."/>
            <person name="Rensing S.A."/>
            <person name="Schmutz J."/>
            <person name="Symeonidi A."/>
            <person name="Elias M."/>
            <person name="Eveleigh R.J."/>
            <person name="Herman E.K."/>
            <person name="Klute M.J."/>
            <person name="Nakayama T."/>
            <person name="Obornik M."/>
            <person name="Reyes-Prieto A."/>
            <person name="Armbrust E.V."/>
            <person name="Aves S.J."/>
            <person name="Beiko R.G."/>
            <person name="Coutinho P."/>
            <person name="Dacks J.B."/>
            <person name="Durnford D.G."/>
            <person name="Fast N.M."/>
            <person name="Green B.R."/>
            <person name="Grisdale C."/>
            <person name="Hempe F."/>
            <person name="Henrissat B."/>
            <person name="Hoppner M.P."/>
            <person name="Ishida K.-I."/>
            <person name="Kim E."/>
            <person name="Koreny L."/>
            <person name="Kroth P.G."/>
            <person name="Liu Y."/>
            <person name="Malik S.-B."/>
            <person name="Maier U.G."/>
            <person name="McRose D."/>
            <person name="Mock T."/>
            <person name="Neilson J.A."/>
            <person name="Onodera N.T."/>
            <person name="Poole A.M."/>
            <person name="Pritham E.J."/>
            <person name="Richards T.A."/>
            <person name="Rocap G."/>
            <person name="Roy S.W."/>
            <person name="Sarai C."/>
            <person name="Schaack S."/>
            <person name="Shirato S."/>
            <person name="Slamovits C.H."/>
            <person name="Spencer D.F."/>
            <person name="Suzuki S."/>
            <person name="Worden A.Z."/>
            <person name="Zauner S."/>
            <person name="Barry K."/>
            <person name="Bell C."/>
            <person name="Bharti A.K."/>
            <person name="Crow J.A."/>
            <person name="Grimwood J."/>
            <person name="Kramer R."/>
            <person name="Lindquist E."/>
            <person name="Lucas S."/>
            <person name="Salamov A."/>
            <person name="McFadden G.I."/>
            <person name="Lane C.E."/>
            <person name="Keeling P.J."/>
            <person name="Gray M.W."/>
            <person name="Grigoriev I.V."/>
            <person name="Archibald J.M."/>
        </authorList>
    </citation>
    <scope>NUCLEOTIDE SEQUENCE</scope>
    <source>
        <strain evidence="5">CCMP2712</strain>
    </source>
</reference>
<dbReference type="Proteomes" id="UP000011087">
    <property type="component" value="Unassembled WGS sequence"/>
</dbReference>
<feature type="region of interest" description="Disordered" evidence="2">
    <location>
        <begin position="126"/>
        <end position="145"/>
    </location>
</feature>
<dbReference type="GeneID" id="17302116"/>
<keyword evidence="5" id="KW-1185">Reference proteome</keyword>
<reference evidence="3 5" key="1">
    <citation type="journal article" date="2012" name="Nature">
        <title>Algal genomes reveal evolutionary mosaicism and the fate of nucleomorphs.</title>
        <authorList>
            <consortium name="DOE Joint Genome Institute"/>
            <person name="Curtis B.A."/>
            <person name="Tanifuji G."/>
            <person name="Burki F."/>
            <person name="Gruber A."/>
            <person name="Irimia M."/>
            <person name="Maruyama S."/>
            <person name="Arias M.C."/>
            <person name="Ball S.G."/>
            <person name="Gile G.H."/>
            <person name="Hirakawa Y."/>
            <person name="Hopkins J.F."/>
            <person name="Kuo A."/>
            <person name="Rensing S.A."/>
            <person name="Schmutz J."/>
            <person name="Symeonidi A."/>
            <person name="Elias M."/>
            <person name="Eveleigh R.J."/>
            <person name="Herman E.K."/>
            <person name="Klute M.J."/>
            <person name="Nakayama T."/>
            <person name="Obornik M."/>
            <person name="Reyes-Prieto A."/>
            <person name="Armbrust E.V."/>
            <person name="Aves S.J."/>
            <person name="Beiko R.G."/>
            <person name="Coutinho P."/>
            <person name="Dacks J.B."/>
            <person name="Durnford D.G."/>
            <person name="Fast N.M."/>
            <person name="Green B.R."/>
            <person name="Grisdale C.J."/>
            <person name="Hempel F."/>
            <person name="Henrissat B."/>
            <person name="Hoppner M.P."/>
            <person name="Ishida K."/>
            <person name="Kim E."/>
            <person name="Koreny L."/>
            <person name="Kroth P.G."/>
            <person name="Liu Y."/>
            <person name="Malik S.B."/>
            <person name="Maier U.G."/>
            <person name="McRose D."/>
            <person name="Mock T."/>
            <person name="Neilson J.A."/>
            <person name="Onodera N.T."/>
            <person name="Poole A.M."/>
            <person name="Pritham E.J."/>
            <person name="Richards T.A."/>
            <person name="Rocap G."/>
            <person name="Roy S.W."/>
            <person name="Sarai C."/>
            <person name="Schaack S."/>
            <person name="Shirato S."/>
            <person name="Slamovits C.H."/>
            <person name="Spencer D.F."/>
            <person name="Suzuki S."/>
            <person name="Worden A.Z."/>
            <person name="Zauner S."/>
            <person name="Barry K."/>
            <person name="Bell C."/>
            <person name="Bharti A.K."/>
            <person name="Crow J.A."/>
            <person name="Grimwood J."/>
            <person name="Kramer R."/>
            <person name="Lindquist E."/>
            <person name="Lucas S."/>
            <person name="Salamov A."/>
            <person name="McFadden G.I."/>
            <person name="Lane C.E."/>
            <person name="Keeling P.J."/>
            <person name="Gray M.W."/>
            <person name="Grigoriev I.V."/>
            <person name="Archibald J.M."/>
        </authorList>
    </citation>
    <scope>NUCLEOTIDE SEQUENCE</scope>
    <source>
        <strain evidence="3 5">CCMP2712</strain>
    </source>
</reference>
<evidence type="ECO:0000313" key="3">
    <source>
        <dbReference type="EMBL" id="EKX45450.1"/>
    </source>
</evidence>